<reference evidence="1" key="1">
    <citation type="submission" date="2014-11" db="EMBL/GenBank/DDBJ databases">
        <authorList>
            <person name="Amaro Gonzalez C."/>
        </authorList>
    </citation>
    <scope>NUCLEOTIDE SEQUENCE</scope>
</reference>
<accession>A0A0E9RD90</accession>
<reference evidence="1" key="2">
    <citation type="journal article" date="2015" name="Fish Shellfish Immunol.">
        <title>Early steps in the European eel (Anguilla anguilla)-Vibrio vulnificus interaction in the gills: Role of the RtxA13 toxin.</title>
        <authorList>
            <person name="Callol A."/>
            <person name="Pajuelo D."/>
            <person name="Ebbesson L."/>
            <person name="Teles M."/>
            <person name="MacKenzie S."/>
            <person name="Amaro C."/>
        </authorList>
    </citation>
    <scope>NUCLEOTIDE SEQUENCE</scope>
</reference>
<sequence>MQNISLASAASKMHEGPFCITSYRCTVGLKIQ</sequence>
<proteinExistence type="predicted"/>
<evidence type="ECO:0000313" key="1">
    <source>
        <dbReference type="EMBL" id="JAH26742.1"/>
    </source>
</evidence>
<name>A0A0E9RD90_ANGAN</name>
<organism evidence="1">
    <name type="scientific">Anguilla anguilla</name>
    <name type="common">European freshwater eel</name>
    <name type="synonym">Muraena anguilla</name>
    <dbReference type="NCBI Taxonomy" id="7936"/>
    <lineage>
        <taxon>Eukaryota</taxon>
        <taxon>Metazoa</taxon>
        <taxon>Chordata</taxon>
        <taxon>Craniata</taxon>
        <taxon>Vertebrata</taxon>
        <taxon>Euteleostomi</taxon>
        <taxon>Actinopterygii</taxon>
        <taxon>Neopterygii</taxon>
        <taxon>Teleostei</taxon>
        <taxon>Anguilliformes</taxon>
        <taxon>Anguillidae</taxon>
        <taxon>Anguilla</taxon>
    </lineage>
</organism>
<protein>
    <submittedName>
        <fullName evidence="1">Uncharacterized protein</fullName>
    </submittedName>
</protein>
<dbReference type="AlphaFoldDB" id="A0A0E9RD90"/>
<dbReference type="EMBL" id="GBXM01081835">
    <property type="protein sequence ID" value="JAH26742.1"/>
    <property type="molecule type" value="Transcribed_RNA"/>
</dbReference>